<sequence length="1096" mass="129810">MKNKIKRLSKGDFHVPQPDIIFPETRIIMRVGEGEIYKGSFSLQNQGEGTIRGLVYPSSFRVHCEEQGFDGNPVNISYTYDGTGLVPGHVEHGKFTIVCNGGEYDIAFTAVIEKPFVMTSYGKVQSLEDFKKLTYRDPAEAEKLFRSRDFYEILKYEDKRIQALYDNMRKWELDQQALEEFLVGCKQKEKIYLTLEEESRAFTSMKEARKEKFTLKKNTWGHLDIDVHTEGDFLYVEHTKISTEEFLGNSYRVEYFISAERLHKGSNFGKIILETPYETLSYEIIVEKDICRDEEKRDETREYLSILKDYLVYESGKKELEEWTEDSIHKAERLRKMDENNEWYLLLQAHICIIGGKKEQARTLLESYNYNRFAIGKNVELSSYYLYLTTFLSNDTIGQRRVAEELAKSYMKHPDSWRILCMLINVDSEYKILSEKLRILEKLFNTEKTNSLIFYLEVFRCYREKSTSLKKLGMFEIRVLLFAAKYGLMTKELALYTANLASQSKAYDKHLFQTLVLCYKAYPESMILTSICTLLIKGNCVGKEYFEWYEKAVEEELKIAQLYEFYMESVDVDMFQKPLPRSVYLYFLHGNMLDYNKCAFLYANVINYEDEGSEIYAHYREEMESFAWRQLERRHINAHLRTIYKRFISEKELNPERVKALYDICYSYEVKTKVHNIKFIYVIAEDGKITQRVPYSEQGTLICLYAKSDRLVWENKDGRHYTDSIPYDSKRMFYELRYMDVCKRYLNSLKINQEEEAVPELTLEIVQKNGVEKYEDSEMLALSSKTIRENNYACDDFLTYVCFRLFKRGQYDKVILTYLANYYCGATIEMKELWREAKEYEVHTHKLGERILTQMLFSESLFGEAAIFEEYYAEGAYIGLQQAYLAYMSRAYVVENRKISKSVIDIICKEFEKGEETIDICKIAVLKYYAQKEYDSSMRKTLKKFMQDLCGKQIYFPFFMNYEKEWLIEQQLWDKTLIEYKGQKGSRVMLYYQLQKGDSENVDYSTEVLTPMYENLYVKKFVLFANEKLKYYFKEIIDGNVYRSEKAECTKKVEQGERGRYGRINDILLLDGEEQEAKMKEYEIEDAVAAHIFGEN</sequence>
<gene>
    <name evidence="3" type="ORF">H8S40_09490</name>
</gene>
<feature type="domain" description="DUF5717" evidence="2">
    <location>
        <begin position="1"/>
        <end position="745"/>
    </location>
</feature>
<evidence type="ECO:0008006" key="5">
    <source>
        <dbReference type="Google" id="ProtNLM"/>
    </source>
</evidence>
<dbReference type="Pfam" id="PF18984">
    <property type="entry name" value="DUF5717_N"/>
    <property type="match status" value="1"/>
</dbReference>
<dbReference type="EMBL" id="JACOPE010000001">
    <property type="protein sequence ID" value="MBC5683796.1"/>
    <property type="molecule type" value="Genomic_DNA"/>
</dbReference>
<evidence type="ECO:0000313" key="4">
    <source>
        <dbReference type="Proteomes" id="UP000631576"/>
    </source>
</evidence>
<feature type="domain" description="DUF5717" evidence="1">
    <location>
        <begin position="795"/>
        <end position="1093"/>
    </location>
</feature>
<evidence type="ECO:0000313" key="3">
    <source>
        <dbReference type="EMBL" id="MBC5683796.1"/>
    </source>
</evidence>
<dbReference type="InterPro" id="IPR043775">
    <property type="entry name" value="DUF5717_N"/>
</dbReference>
<proteinExistence type="predicted"/>
<keyword evidence="4" id="KW-1185">Reference proteome</keyword>
<accession>A0ABR7GAI8</accession>
<evidence type="ECO:0000259" key="2">
    <source>
        <dbReference type="Pfam" id="PF18984"/>
    </source>
</evidence>
<organism evidence="3 4">
    <name type="scientific">Ruminococcus hominis</name>
    <dbReference type="NCBI Taxonomy" id="2763065"/>
    <lineage>
        <taxon>Bacteria</taxon>
        <taxon>Bacillati</taxon>
        <taxon>Bacillota</taxon>
        <taxon>Clostridia</taxon>
        <taxon>Eubacteriales</taxon>
        <taxon>Oscillospiraceae</taxon>
        <taxon>Ruminococcus</taxon>
    </lineage>
</organism>
<dbReference type="Proteomes" id="UP000631576">
    <property type="component" value="Unassembled WGS sequence"/>
</dbReference>
<reference evidence="3 4" key="1">
    <citation type="submission" date="2020-08" db="EMBL/GenBank/DDBJ databases">
        <title>Genome public.</title>
        <authorList>
            <person name="Liu C."/>
            <person name="Sun Q."/>
        </authorList>
    </citation>
    <scope>NUCLEOTIDE SEQUENCE [LARGE SCALE GENOMIC DNA]</scope>
    <source>
        <strain evidence="3 4">NSJ-13</strain>
    </source>
</reference>
<dbReference type="Pfam" id="PF18983">
    <property type="entry name" value="DUF5717"/>
    <property type="match status" value="1"/>
</dbReference>
<protein>
    <recommendedName>
        <fullName evidence="5">DUF5717 domain-containing protein</fullName>
    </recommendedName>
</protein>
<name>A0ABR7GAI8_9FIRM</name>
<comment type="caution">
    <text evidence="3">The sequence shown here is derived from an EMBL/GenBank/DDBJ whole genome shotgun (WGS) entry which is preliminary data.</text>
</comment>
<dbReference type="InterPro" id="IPR043774">
    <property type="entry name" value="DUF5717_C"/>
</dbReference>
<dbReference type="RefSeq" id="WP_186865135.1">
    <property type="nucleotide sequence ID" value="NZ_JACOPE010000001.1"/>
</dbReference>
<evidence type="ECO:0000259" key="1">
    <source>
        <dbReference type="Pfam" id="PF18983"/>
    </source>
</evidence>